<reference evidence="2 3" key="1">
    <citation type="journal article" date="2015" name="Genome Biol. Evol.">
        <title>Found and Lost: The Fates of Horizontally Acquired Genes in Arthropod-Symbiotic Spiroplasma.</title>
        <authorList>
            <person name="Lo W.S."/>
            <person name="Gasparich G.E."/>
            <person name="Kuo C.H."/>
        </authorList>
    </citation>
    <scope>NUCLEOTIDE SEQUENCE [LARGE SCALE GENOMIC DNA]</scope>
    <source>
        <strain evidence="3">TDA-040725-5</strain>
    </source>
</reference>
<accession>A0A0H3XHH1</accession>
<feature type="transmembrane region" description="Helical" evidence="1">
    <location>
        <begin position="87"/>
        <end position="111"/>
    </location>
</feature>
<keyword evidence="1" id="KW-1133">Transmembrane helix</keyword>
<dbReference type="PATRIC" id="fig|743698.3.peg.577"/>
<feature type="transmembrane region" description="Helical" evidence="1">
    <location>
        <begin position="63"/>
        <end position="81"/>
    </location>
</feature>
<keyword evidence="1" id="KW-0812">Transmembrane</keyword>
<dbReference type="KEGG" id="seri:SERIO_v1c05770"/>
<protein>
    <recommendedName>
        <fullName evidence="4">Transmembrane protein</fullName>
    </recommendedName>
</protein>
<dbReference type="AlphaFoldDB" id="A0A0H3XHH1"/>
<evidence type="ECO:0000313" key="3">
    <source>
        <dbReference type="Proteomes" id="UP000035661"/>
    </source>
</evidence>
<feature type="transmembrane region" description="Helical" evidence="1">
    <location>
        <begin position="151"/>
        <end position="169"/>
    </location>
</feature>
<reference evidence="3" key="2">
    <citation type="submission" date="2015-06" db="EMBL/GenBank/DDBJ databases">
        <title>Complete genome sequence of Spiroplasma eriocheiris TDA-040725-5 (DSM 21848).</title>
        <authorList>
            <person name="Lo W.-S."/>
            <person name="Kuo C.-H."/>
        </authorList>
    </citation>
    <scope>NUCLEOTIDE SEQUENCE [LARGE SCALE GENOMIC DNA]</scope>
    <source>
        <strain evidence="3">TDA-040725-5</strain>
    </source>
</reference>
<evidence type="ECO:0008006" key="4">
    <source>
        <dbReference type="Google" id="ProtNLM"/>
    </source>
</evidence>
<dbReference type="STRING" id="315358.SERIO_v1c05770"/>
<dbReference type="RefSeq" id="WP_047791384.1">
    <property type="nucleotide sequence ID" value="NZ_CP011856.1"/>
</dbReference>
<evidence type="ECO:0000313" key="2">
    <source>
        <dbReference type="EMBL" id="AKM54148.1"/>
    </source>
</evidence>
<organism evidence="2 3">
    <name type="scientific">Spiroplasma eriocheiris</name>
    <dbReference type="NCBI Taxonomy" id="315358"/>
    <lineage>
        <taxon>Bacteria</taxon>
        <taxon>Bacillati</taxon>
        <taxon>Mycoplasmatota</taxon>
        <taxon>Mollicutes</taxon>
        <taxon>Entomoplasmatales</taxon>
        <taxon>Spiroplasmataceae</taxon>
        <taxon>Spiroplasma</taxon>
    </lineage>
</organism>
<sequence>MIVFLGLLFFHSALLFTKIKYNASHCQQNKISVVFIFLLISIVIIAIFNILVLDLISYLKHHLIWFLNISLLFFFIMFTIINANSKIIYEISRFFLIFFSLSIFAFIFKFYNLIHYGWLILIAALLFLTFGLTLLTFKFEHNILLKRITNYLHWLVWYFLASCSIFLIMQFNQKLQLKKMITEILTILVINQVIINILLWFIYKWKNNSQIINQLKHLIIIEKTLFRSFLLTNFLFKKPIVINGYRQVKNN</sequence>
<dbReference type="Proteomes" id="UP000035661">
    <property type="component" value="Chromosome"/>
</dbReference>
<gene>
    <name evidence="2" type="ORF">SERIO_v1c05770</name>
</gene>
<dbReference type="EMBL" id="CP011856">
    <property type="protein sequence ID" value="AKM54148.1"/>
    <property type="molecule type" value="Genomic_DNA"/>
</dbReference>
<keyword evidence="3" id="KW-1185">Reference proteome</keyword>
<feature type="transmembrane region" description="Helical" evidence="1">
    <location>
        <begin position="31"/>
        <end position="56"/>
    </location>
</feature>
<proteinExistence type="predicted"/>
<feature type="transmembrane region" description="Helical" evidence="1">
    <location>
        <begin position="118"/>
        <end position="139"/>
    </location>
</feature>
<evidence type="ECO:0000256" key="1">
    <source>
        <dbReference type="SAM" id="Phobius"/>
    </source>
</evidence>
<name>A0A0H3XHH1_9MOLU</name>
<feature type="transmembrane region" description="Helical" evidence="1">
    <location>
        <begin position="181"/>
        <end position="203"/>
    </location>
</feature>
<keyword evidence="1" id="KW-0472">Membrane</keyword>